<evidence type="ECO:0000313" key="2">
    <source>
        <dbReference type="EMBL" id="CAD8344879.1"/>
    </source>
</evidence>
<gene>
    <name evidence="2" type="ORF">PBAH0796_LOCUS617</name>
</gene>
<feature type="region of interest" description="Disordered" evidence="1">
    <location>
        <begin position="1"/>
        <end position="24"/>
    </location>
</feature>
<dbReference type="AlphaFoldDB" id="A0A7S0F826"/>
<name>A0A7S0F826_9DINO</name>
<feature type="compositionally biased region" description="Polar residues" evidence="1">
    <location>
        <begin position="144"/>
        <end position="154"/>
    </location>
</feature>
<feature type="region of interest" description="Disordered" evidence="1">
    <location>
        <begin position="79"/>
        <end position="189"/>
    </location>
</feature>
<dbReference type="EMBL" id="HBEG01001314">
    <property type="protein sequence ID" value="CAD8344879.1"/>
    <property type="molecule type" value="Transcribed_RNA"/>
</dbReference>
<sequence>MGGGASSRPASRTLPSAADKDNGTVDMVEGGMQWLLSVVDKEKQEKEWLAGKYDEKCAEVKALQQEIAILRNELNSQRTVSMEERQRTPPLRGMAPDVMSKVAGDTASFNMPTPTGGSSSSTDPSVSPAGGKLKERRGLKLSIETPSRNATRLSPTEVISPVQEEPEELPTRQARTGAGGSSDDSVAAEPMSALLRRRKEDWSVDKIITKTENNSTRTGSLNVKPEKVFSMLDDTDCPTSPKRRLSNAALR</sequence>
<reference evidence="2" key="1">
    <citation type="submission" date="2021-01" db="EMBL/GenBank/DDBJ databases">
        <authorList>
            <person name="Corre E."/>
            <person name="Pelletier E."/>
            <person name="Niang G."/>
            <person name="Scheremetjew M."/>
            <person name="Finn R."/>
            <person name="Kale V."/>
            <person name="Holt S."/>
            <person name="Cochrane G."/>
            <person name="Meng A."/>
            <person name="Brown T."/>
            <person name="Cohen L."/>
        </authorList>
    </citation>
    <scope>NUCLEOTIDE SEQUENCE</scope>
    <source>
        <strain evidence="2">Pbaha01</strain>
    </source>
</reference>
<feature type="region of interest" description="Disordered" evidence="1">
    <location>
        <begin position="231"/>
        <end position="251"/>
    </location>
</feature>
<organism evidence="2">
    <name type="scientific">Pyrodinium bahamense</name>
    <dbReference type="NCBI Taxonomy" id="73915"/>
    <lineage>
        <taxon>Eukaryota</taxon>
        <taxon>Sar</taxon>
        <taxon>Alveolata</taxon>
        <taxon>Dinophyceae</taxon>
        <taxon>Gonyaulacales</taxon>
        <taxon>Pyrocystaceae</taxon>
        <taxon>Pyrodinium</taxon>
    </lineage>
</organism>
<protein>
    <submittedName>
        <fullName evidence="2">Uncharacterized protein</fullName>
    </submittedName>
</protein>
<proteinExistence type="predicted"/>
<feature type="compositionally biased region" description="Low complexity" evidence="1">
    <location>
        <begin position="112"/>
        <end position="130"/>
    </location>
</feature>
<accession>A0A7S0F826</accession>
<evidence type="ECO:0000256" key="1">
    <source>
        <dbReference type="SAM" id="MobiDB-lite"/>
    </source>
</evidence>